<evidence type="ECO:0000313" key="1">
    <source>
        <dbReference type="Proteomes" id="UP000887566"/>
    </source>
</evidence>
<accession>A0A914W483</accession>
<proteinExistence type="predicted"/>
<dbReference type="Proteomes" id="UP000887566">
    <property type="component" value="Unplaced"/>
</dbReference>
<keyword evidence="1" id="KW-1185">Reference proteome</keyword>
<reference evidence="2" key="1">
    <citation type="submission" date="2022-11" db="UniProtKB">
        <authorList>
            <consortium name="WormBaseParasite"/>
        </authorList>
    </citation>
    <scope>IDENTIFICATION</scope>
</reference>
<name>A0A914W483_9BILA</name>
<protein>
    <submittedName>
        <fullName evidence="2">Uncharacterized protein</fullName>
    </submittedName>
</protein>
<dbReference type="AlphaFoldDB" id="A0A914W483"/>
<evidence type="ECO:0000313" key="2">
    <source>
        <dbReference type="WBParaSite" id="PSAMB.scaffold31size108074.g836.t1"/>
    </source>
</evidence>
<organism evidence="1 2">
    <name type="scientific">Plectus sambesii</name>
    <dbReference type="NCBI Taxonomy" id="2011161"/>
    <lineage>
        <taxon>Eukaryota</taxon>
        <taxon>Metazoa</taxon>
        <taxon>Ecdysozoa</taxon>
        <taxon>Nematoda</taxon>
        <taxon>Chromadorea</taxon>
        <taxon>Plectida</taxon>
        <taxon>Plectina</taxon>
        <taxon>Plectoidea</taxon>
        <taxon>Plectidae</taxon>
        <taxon>Plectus</taxon>
    </lineage>
</organism>
<sequence length="89" mass="9349">MLSDIRSGRPQSVPYNWMASAAQWLDGVDAAGCLSITNSAVFPIAGTRDADQSARGRHRPPTPAATVNERVEEGVIGDRPALFGCGGSH</sequence>
<dbReference type="WBParaSite" id="PSAMB.scaffold31size108074.g836.t1">
    <property type="protein sequence ID" value="PSAMB.scaffold31size108074.g836.t1"/>
    <property type="gene ID" value="PSAMB.scaffold31size108074.g836"/>
</dbReference>